<dbReference type="Gene3D" id="1.10.8.80">
    <property type="entry name" value="Magnesium chelatase subunit I, C-Terminal domain"/>
    <property type="match status" value="1"/>
</dbReference>
<dbReference type="EMBL" id="FZMO01000101">
    <property type="protein sequence ID" value="SNQ47470.1"/>
    <property type="molecule type" value="Genomic_DNA"/>
</dbReference>
<feature type="domain" description="ATPase AAA-3" evidence="4">
    <location>
        <begin position="51"/>
        <end position="181"/>
    </location>
</feature>
<dbReference type="AlphaFoldDB" id="A0A2I2KP91"/>
<name>A0A2I2KP91_9ACTN</name>
<keyword evidence="2" id="KW-0067">ATP-binding</keyword>
<feature type="domain" description="ChlI/MoxR AAA lid" evidence="5">
    <location>
        <begin position="244"/>
        <end position="305"/>
    </location>
</feature>
<dbReference type="Gene3D" id="3.40.50.300">
    <property type="entry name" value="P-loop containing nucleotide triphosphate hydrolases"/>
    <property type="match status" value="1"/>
</dbReference>
<dbReference type="CDD" id="cd00009">
    <property type="entry name" value="AAA"/>
    <property type="match status" value="1"/>
</dbReference>
<dbReference type="SUPFAM" id="SSF52540">
    <property type="entry name" value="P-loop containing nucleoside triphosphate hydrolases"/>
    <property type="match status" value="1"/>
</dbReference>
<gene>
    <name evidence="6" type="ORF">FRACA_190049</name>
</gene>
<organism evidence="6 7">
    <name type="scientific">Frankia canadensis</name>
    <dbReference type="NCBI Taxonomy" id="1836972"/>
    <lineage>
        <taxon>Bacteria</taxon>
        <taxon>Bacillati</taxon>
        <taxon>Actinomycetota</taxon>
        <taxon>Actinomycetes</taxon>
        <taxon>Frankiales</taxon>
        <taxon>Frankiaceae</taxon>
        <taxon>Frankia</taxon>
    </lineage>
</organism>
<dbReference type="Proteomes" id="UP000234331">
    <property type="component" value="Unassembled WGS sequence"/>
</dbReference>
<keyword evidence="7" id="KW-1185">Reference proteome</keyword>
<sequence>MVTSSPPDRPGLTSTDYRHLFDDLADNVEQRVRGKAEVVRLALTCLLARGHLLLEDVPGVGKTLLARSIAESVGLTFARVQFTADLLPADITGAEVYDQARNVFEFRAGPLFANVVLADEVNRASPKTQSALLEAMEEGQVTVAGTPVALPDPFVVIATQNPVEMAGTYPLPEAQLDRFLLRTRLEYPDPVAEVNILRDHHEGRHGAALPVALRAGQIRALLAFTRRVEVSDQVLRYIVEVVAATRAAPGVALGASPRAGVALLRAARVRAAADGRGYVDPGDVKDLAVPVLAHRLILDAAGMDGGVLGMERSIVADIVRRVRIPRGFG</sequence>
<accession>A0A2I2KP91</accession>
<evidence type="ECO:0000256" key="1">
    <source>
        <dbReference type="ARBA" id="ARBA00022741"/>
    </source>
</evidence>
<evidence type="ECO:0000313" key="7">
    <source>
        <dbReference type="Proteomes" id="UP000234331"/>
    </source>
</evidence>
<dbReference type="FunFam" id="3.40.50.300:FF:000640">
    <property type="entry name" value="MoxR family ATPase"/>
    <property type="match status" value="1"/>
</dbReference>
<dbReference type="InterPro" id="IPR027417">
    <property type="entry name" value="P-loop_NTPase"/>
</dbReference>
<reference evidence="6 7" key="1">
    <citation type="submission" date="2017-06" db="EMBL/GenBank/DDBJ databases">
        <authorList>
            <person name="Kim H.J."/>
            <person name="Triplett B.A."/>
        </authorList>
    </citation>
    <scope>NUCLEOTIDE SEQUENCE [LARGE SCALE GENOMIC DNA]</scope>
    <source>
        <strain evidence="6">FRACA_ARgP5</strain>
    </source>
</reference>
<evidence type="ECO:0000256" key="2">
    <source>
        <dbReference type="ARBA" id="ARBA00022840"/>
    </source>
</evidence>
<dbReference type="InterPro" id="IPR011703">
    <property type="entry name" value="ATPase_AAA-3"/>
</dbReference>
<dbReference type="OrthoDB" id="9808397at2"/>
<proteinExistence type="inferred from homology"/>
<evidence type="ECO:0000313" key="6">
    <source>
        <dbReference type="EMBL" id="SNQ47470.1"/>
    </source>
</evidence>
<evidence type="ECO:0008006" key="8">
    <source>
        <dbReference type="Google" id="ProtNLM"/>
    </source>
</evidence>
<dbReference type="PANTHER" id="PTHR42759:SF5">
    <property type="entry name" value="METHANOL DEHYDROGENASE REGULATOR"/>
    <property type="match status" value="1"/>
</dbReference>
<dbReference type="Pfam" id="PF07726">
    <property type="entry name" value="AAA_3"/>
    <property type="match status" value="1"/>
</dbReference>
<protein>
    <recommendedName>
        <fullName evidence="8">MoxR-like ATPase</fullName>
    </recommendedName>
</protein>
<dbReference type="InterPro" id="IPR050764">
    <property type="entry name" value="CbbQ/NirQ/NorQ/GpvN"/>
</dbReference>
<keyword evidence="1" id="KW-0547">Nucleotide-binding</keyword>
<dbReference type="RefSeq" id="WP_101831316.1">
    <property type="nucleotide sequence ID" value="NZ_FZMO01000101.1"/>
</dbReference>
<dbReference type="PIRSF" id="PIRSF002849">
    <property type="entry name" value="AAA_ATPase_chaperone_MoxR_prd"/>
    <property type="match status" value="1"/>
</dbReference>
<dbReference type="GO" id="GO:0005524">
    <property type="term" value="F:ATP binding"/>
    <property type="evidence" value="ECO:0007669"/>
    <property type="project" value="UniProtKB-KW"/>
</dbReference>
<dbReference type="Pfam" id="PF17863">
    <property type="entry name" value="AAA_lid_2"/>
    <property type="match status" value="1"/>
</dbReference>
<evidence type="ECO:0000259" key="4">
    <source>
        <dbReference type="Pfam" id="PF07726"/>
    </source>
</evidence>
<evidence type="ECO:0000256" key="3">
    <source>
        <dbReference type="ARBA" id="ARBA00061607"/>
    </source>
</evidence>
<evidence type="ECO:0000259" key="5">
    <source>
        <dbReference type="Pfam" id="PF17863"/>
    </source>
</evidence>
<dbReference type="PANTHER" id="PTHR42759">
    <property type="entry name" value="MOXR FAMILY PROTEIN"/>
    <property type="match status" value="1"/>
</dbReference>
<dbReference type="InterPro" id="IPR041628">
    <property type="entry name" value="ChlI/MoxR_AAA_lid"/>
</dbReference>
<dbReference type="GO" id="GO:0016887">
    <property type="term" value="F:ATP hydrolysis activity"/>
    <property type="evidence" value="ECO:0007669"/>
    <property type="project" value="InterPro"/>
</dbReference>
<comment type="similarity">
    <text evidence="3">Belongs to the MoxR family.</text>
</comment>